<name>A0ABU7JKA9_9GAMM</name>
<gene>
    <name evidence="2" type="ORF">QWF21_16160</name>
</gene>
<evidence type="ECO:0000256" key="1">
    <source>
        <dbReference type="SAM" id="SignalP"/>
    </source>
</evidence>
<sequence length="142" mass="16057">MSGLYRKILCLFLFSSSLAMASEPNFQFRAQDNSQEIFVEKCKMWLLALEQNDREQLLGFFDPQAVEQHSQALEALLDDMVSRQQRITSTTGLISRQVALSKPGVTAEHIANVNVDYTFENGHIGISCGFERKDSGNWQLIP</sequence>
<dbReference type="EMBL" id="JAUGZK010000016">
    <property type="protein sequence ID" value="MEE2025773.1"/>
    <property type="molecule type" value="Genomic_DNA"/>
</dbReference>
<comment type="caution">
    <text evidence="2">The sequence shown here is derived from an EMBL/GenBank/DDBJ whole genome shotgun (WGS) entry which is preliminary data.</text>
</comment>
<organism evidence="2 3">
    <name type="scientific">Alkalimonas mucilaginosa</name>
    <dbReference type="NCBI Taxonomy" id="3057676"/>
    <lineage>
        <taxon>Bacteria</taxon>
        <taxon>Pseudomonadati</taxon>
        <taxon>Pseudomonadota</taxon>
        <taxon>Gammaproteobacteria</taxon>
        <taxon>Alkalimonas</taxon>
    </lineage>
</organism>
<reference evidence="2 3" key="1">
    <citation type="submission" date="2023-06" db="EMBL/GenBank/DDBJ databases">
        <title>Alkalimonas sp., MEB004 an alkaliphilic bacterium isolated from Lonar Lake, India.</title>
        <authorList>
            <person name="Joshi A."/>
            <person name="Thite S."/>
        </authorList>
    </citation>
    <scope>NUCLEOTIDE SEQUENCE [LARGE SCALE GENOMIC DNA]</scope>
    <source>
        <strain evidence="2 3">MEB004</strain>
    </source>
</reference>
<feature type="chain" id="PRO_5047102681" description="DUF4440 domain-containing protein" evidence="1">
    <location>
        <begin position="22"/>
        <end position="142"/>
    </location>
</feature>
<keyword evidence="3" id="KW-1185">Reference proteome</keyword>
<evidence type="ECO:0000313" key="2">
    <source>
        <dbReference type="EMBL" id="MEE2025773.1"/>
    </source>
</evidence>
<dbReference type="RefSeq" id="WP_330089084.1">
    <property type="nucleotide sequence ID" value="NZ_JAUGZK010000016.1"/>
</dbReference>
<keyword evidence="1" id="KW-0732">Signal</keyword>
<dbReference type="Proteomes" id="UP001339167">
    <property type="component" value="Unassembled WGS sequence"/>
</dbReference>
<proteinExistence type="predicted"/>
<protein>
    <recommendedName>
        <fullName evidence="4">DUF4440 domain-containing protein</fullName>
    </recommendedName>
</protein>
<evidence type="ECO:0000313" key="3">
    <source>
        <dbReference type="Proteomes" id="UP001339167"/>
    </source>
</evidence>
<accession>A0ABU7JKA9</accession>
<feature type="signal peptide" evidence="1">
    <location>
        <begin position="1"/>
        <end position="21"/>
    </location>
</feature>
<evidence type="ECO:0008006" key="4">
    <source>
        <dbReference type="Google" id="ProtNLM"/>
    </source>
</evidence>